<feature type="binding site" evidence="14">
    <location>
        <begin position="210"/>
        <end position="211"/>
    </location>
    <ligand>
        <name>ATP</name>
        <dbReference type="ChEBI" id="CHEBI:30616"/>
    </ligand>
</feature>
<keyword evidence="10 15" id="KW-0418">Kinase</keyword>
<dbReference type="InterPro" id="IPR018042">
    <property type="entry name" value="Aspartate_kinase_CS"/>
</dbReference>
<dbReference type="Pfam" id="PF22468">
    <property type="entry name" value="ACT_9"/>
    <property type="match status" value="1"/>
</dbReference>
<comment type="catalytic activity">
    <reaction evidence="13 15">
        <text>L-aspartate + ATP = 4-phospho-L-aspartate + ADP</text>
        <dbReference type="Rhea" id="RHEA:23776"/>
        <dbReference type="ChEBI" id="CHEBI:29991"/>
        <dbReference type="ChEBI" id="CHEBI:30616"/>
        <dbReference type="ChEBI" id="CHEBI:57535"/>
        <dbReference type="ChEBI" id="CHEBI:456216"/>
        <dbReference type="EC" id="2.7.2.4"/>
    </reaction>
</comment>
<evidence type="ECO:0000256" key="12">
    <source>
        <dbReference type="ARBA" id="ARBA00023154"/>
    </source>
</evidence>
<comment type="similarity">
    <text evidence="4 15">Belongs to the aspartokinase family.</text>
</comment>
<keyword evidence="11 14" id="KW-0067">ATP-binding</keyword>
<dbReference type="InterPro" id="IPR045865">
    <property type="entry name" value="ACT-like_dom_sf"/>
</dbReference>
<organism evidence="18 19">
    <name type="scientific">Neoroseomonas alkaliterrae</name>
    <dbReference type="NCBI Taxonomy" id="1452450"/>
    <lineage>
        <taxon>Bacteria</taxon>
        <taxon>Pseudomonadati</taxon>
        <taxon>Pseudomonadota</taxon>
        <taxon>Alphaproteobacteria</taxon>
        <taxon>Acetobacterales</taxon>
        <taxon>Acetobacteraceae</taxon>
        <taxon>Neoroseomonas</taxon>
    </lineage>
</organism>
<dbReference type="GO" id="GO:0009089">
    <property type="term" value="P:lysine biosynthetic process via diaminopimelate"/>
    <property type="evidence" value="ECO:0007669"/>
    <property type="project" value="UniProtKB-UniPathway"/>
</dbReference>
<comment type="caution">
    <text evidence="18">The sequence shown here is derived from an EMBL/GenBank/DDBJ whole genome shotgun (WGS) entry which is preliminary data.</text>
</comment>
<gene>
    <name evidence="18" type="ORF">FHS88_001733</name>
</gene>
<dbReference type="Pfam" id="PF01842">
    <property type="entry name" value="ACT"/>
    <property type="match status" value="1"/>
</dbReference>
<dbReference type="PROSITE" id="PS51671">
    <property type="entry name" value="ACT"/>
    <property type="match status" value="1"/>
</dbReference>
<dbReference type="EC" id="2.7.2.4" evidence="5 15"/>
<evidence type="ECO:0000256" key="14">
    <source>
        <dbReference type="PIRSR" id="PIRSR000726-1"/>
    </source>
</evidence>
<comment type="pathway">
    <text evidence="1 16">Amino-acid biosynthesis; L-lysine biosynthesis via DAP pathway; (S)-tetrahydrodipicolinate from L-aspartate: step 1/4.</text>
</comment>
<evidence type="ECO:0000256" key="2">
    <source>
        <dbReference type="ARBA" id="ARBA00004986"/>
    </source>
</evidence>
<dbReference type="PANTHER" id="PTHR21499:SF3">
    <property type="entry name" value="ASPARTOKINASE"/>
    <property type="match status" value="1"/>
</dbReference>
<dbReference type="GO" id="GO:0009090">
    <property type="term" value="P:homoserine biosynthetic process"/>
    <property type="evidence" value="ECO:0007669"/>
    <property type="project" value="TreeGrafter"/>
</dbReference>
<dbReference type="InterPro" id="IPR054352">
    <property type="entry name" value="ACT_Aspartokinase"/>
</dbReference>
<keyword evidence="19" id="KW-1185">Reference proteome</keyword>
<dbReference type="UniPathway" id="UPA00051">
    <property type="reaction ID" value="UER00462"/>
</dbReference>
<sequence length="407" mass="43470">MARIVMKFGGTSVADLDRIRNVAARVKREVEAGHQVAVVVSAMAGVTNQLVKWCQDLSPLHDAREYDTVVATGEQVTTGLTAIALQAIGVDARSWQGWQVPIVTDQAHGKARVEHIDGSVLIERMEAGQVPVIAGFQGIENQRHRITTLGRGGSDLSAVAIAAAVKADRCDIYTDVDGIYTTDPRIVPRARKLERISFEEMLELASVGAKVLQTRSVELAMKLGVRVQVVSSFEDKPGSLVVDEDEIVEQPVVSGIAYSRDDAKVTLRRLPDRPGVAAKVFGALAKANVNVDMIVQNIGADGMTDMTFTVGKADLARAQDVIGKAREELGFEALLADPDVAKISVVGIGMRSHAGVANTMFKALAEKGINIQVISTSEIKVSVLVAADYTELAVRALHSAYGLDAPA</sequence>
<dbReference type="InterPro" id="IPR036393">
    <property type="entry name" value="AceGlu_kinase-like_sf"/>
</dbReference>
<dbReference type="CDD" id="cd04261">
    <property type="entry name" value="AAK_AKii-LysC-BS"/>
    <property type="match status" value="1"/>
</dbReference>
<dbReference type="RefSeq" id="WP_184483601.1">
    <property type="nucleotide sequence ID" value="NZ_JAAEDJ010000267.1"/>
</dbReference>
<dbReference type="CDD" id="cd04913">
    <property type="entry name" value="ACT_AKii-LysC-BS-like_1"/>
    <property type="match status" value="1"/>
</dbReference>
<evidence type="ECO:0000256" key="5">
    <source>
        <dbReference type="ARBA" id="ARBA00013059"/>
    </source>
</evidence>
<feature type="binding site" evidence="14">
    <location>
        <begin position="174"/>
        <end position="175"/>
    </location>
    <ligand>
        <name>ATP</name>
        <dbReference type="ChEBI" id="CHEBI:30616"/>
    </ligand>
</feature>
<dbReference type="InterPro" id="IPR001057">
    <property type="entry name" value="Glu/AcGlu_kinase"/>
</dbReference>
<dbReference type="PANTHER" id="PTHR21499">
    <property type="entry name" value="ASPARTATE KINASE"/>
    <property type="match status" value="1"/>
</dbReference>
<dbReference type="UniPathway" id="UPA00034">
    <property type="reaction ID" value="UER00015"/>
</dbReference>
<dbReference type="SUPFAM" id="SSF53633">
    <property type="entry name" value="Carbamate kinase-like"/>
    <property type="match status" value="1"/>
</dbReference>
<keyword evidence="9 14" id="KW-0547">Nucleotide-binding</keyword>
<evidence type="ECO:0000256" key="11">
    <source>
        <dbReference type="ARBA" id="ARBA00022840"/>
    </source>
</evidence>
<dbReference type="InterPro" id="IPR041740">
    <property type="entry name" value="AKii-LysC-BS"/>
</dbReference>
<feature type="binding site" evidence="14">
    <location>
        <position position="74"/>
    </location>
    <ligand>
        <name>substrate</name>
    </ligand>
</feature>
<evidence type="ECO:0000259" key="17">
    <source>
        <dbReference type="PROSITE" id="PS51671"/>
    </source>
</evidence>
<evidence type="ECO:0000256" key="3">
    <source>
        <dbReference type="ARBA" id="ARBA00005139"/>
    </source>
</evidence>
<evidence type="ECO:0000313" key="19">
    <source>
        <dbReference type="Proteomes" id="UP000562254"/>
    </source>
</evidence>
<keyword evidence="12" id="KW-0457">Lysine biosynthesis</keyword>
<dbReference type="InterPro" id="IPR005260">
    <property type="entry name" value="Asp_kin_monofn"/>
</dbReference>
<dbReference type="PIRSF" id="PIRSF000726">
    <property type="entry name" value="Asp_kin"/>
    <property type="match status" value="1"/>
</dbReference>
<reference evidence="18 19" key="1">
    <citation type="submission" date="2020-08" db="EMBL/GenBank/DDBJ databases">
        <title>Genomic Encyclopedia of Type Strains, Phase IV (KMG-IV): sequencing the most valuable type-strain genomes for metagenomic binning, comparative biology and taxonomic classification.</title>
        <authorList>
            <person name="Goeker M."/>
        </authorList>
    </citation>
    <scope>NUCLEOTIDE SEQUENCE [LARGE SCALE GENOMIC DNA]</scope>
    <source>
        <strain evidence="18 19">DSM 25895</strain>
    </source>
</reference>
<dbReference type="Proteomes" id="UP000562254">
    <property type="component" value="Unassembled WGS sequence"/>
</dbReference>
<dbReference type="FunFam" id="3.40.1160.10:FF:000002">
    <property type="entry name" value="Aspartokinase"/>
    <property type="match status" value="1"/>
</dbReference>
<proteinExistence type="inferred from homology"/>
<dbReference type="AlphaFoldDB" id="A0A840XM21"/>
<dbReference type="PRINTS" id="PR00474">
    <property type="entry name" value="GLU5KINASE"/>
</dbReference>
<dbReference type="SUPFAM" id="SSF55021">
    <property type="entry name" value="ACT-like"/>
    <property type="match status" value="2"/>
</dbReference>
<dbReference type="InterPro" id="IPR001048">
    <property type="entry name" value="Asp/Glu/Uridylate_kinase"/>
</dbReference>
<dbReference type="PROSITE" id="PS00324">
    <property type="entry name" value="ASPARTOKINASE"/>
    <property type="match status" value="1"/>
</dbReference>
<evidence type="ECO:0000256" key="13">
    <source>
        <dbReference type="ARBA" id="ARBA00047872"/>
    </source>
</evidence>
<evidence type="ECO:0000256" key="6">
    <source>
        <dbReference type="ARBA" id="ARBA00016273"/>
    </source>
</evidence>
<dbReference type="GO" id="GO:0005829">
    <property type="term" value="C:cytosol"/>
    <property type="evidence" value="ECO:0007669"/>
    <property type="project" value="TreeGrafter"/>
</dbReference>
<evidence type="ECO:0000256" key="9">
    <source>
        <dbReference type="ARBA" id="ARBA00022741"/>
    </source>
</evidence>
<accession>A0A840XM21</accession>
<evidence type="ECO:0000256" key="4">
    <source>
        <dbReference type="ARBA" id="ARBA00010122"/>
    </source>
</evidence>
<dbReference type="CDD" id="cd04936">
    <property type="entry name" value="ACT_AKii-LysC-BS-like_2"/>
    <property type="match status" value="1"/>
</dbReference>
<evidence type="ECO:0000256" key="15">
    <source>
        <dbReference type="RuleBase" id="RU003448"/>
    </source>
</evidence>
<dbReference type="Gene3D" id="3.30.2130.10">
    <property type="entry name" value="VC0802-like"/>
    <property type="match status" value="1"/>
</dbReference>
<dbReference type="Gene3D" id="3.40.1160.10">
    <property type="entry name" value="Acetylglutamate kinase-like"/>
    <property type="match status" value="1"/>
</dbReference>
<dbReference type="GO" id="GO:0009088">
    <property type="term" value="P:threonine biosynthetic process"/>
    <property type="evidence" value="ECO:0007669"/>
    <property type="project" value="UniProtKB-UniPathway"/>
</dbReference>
<dbReference type="InterPro" id="IPR002912">
    <property type="entry name" value="ACT_dom"/>
</dbReference>
<dbReference type="GO" id="GO:0005524">
    <property type="term" value="F:ATP binding"/>
    <property type="evidence" value="ECO:0007669"/>
    <property type="project" value="UniProtKB-KW"/>
</dbReference>
<evidence type="ECO:0000256" key="10">
    <source>
        <dbReference type="ARBA" id="ARBA00022777"/>
    </source>
</evidence>
<evidence type="ECO:0000256" key="7">
    <source>
        <dbReference type="ARBA" id="ARBA00022605"/>
    </source>
</evidence>
<comment type="pathway">
    <text evidence="2 16">Amino-acid biosynthesis; L-methionine biosynthesis via de novo pathway; L-homoserine from L-aspartate: step 1/3.</text>
</comment>
<keyword evidence="8 15" id="KW-0808">Transferase</keyword>
<dbReference type="EMBL" id="JACIJE010000004">
    <property type="protein sequence ID" value="MBB5689608.1"/>
    <property type="molecule type" value="Genomic_DNA"/>
</dbReference>
<dbReference type="NCBIfam" id="NF005154">
    <property type="entry name" value="PRK06635.1-2"/>
    <property type="match status" value="1"/>
</dbReference>
<protein>
    <recommendedName>
        <fullName evidence="6 15">Aspartokinase</fullName>
        <ecNumber evidence="5 15">2.7.2.4</ecNumber>
    </recommendedName>
</protein>
<dbReference type="NCBIfam" id="TIGR00657">
    <property type="entry name" value="asp_kinases"/>
    <property type="match status" value="1"/>
</dbReference>
<dbReference type="FunFam" id="3.30.2130.10:FF:000002">
    <property type="entry name" value="Aspartokinase"/>
    <property type="match status" value="1"/>
</dbReference>
<keyword evidence="7 16" id="KW-0028">Amino-acid biosynthesis</keyword>
<dbReference type="InterPro" id="IPR001341">
    <property type="entry name" value="Asp_kinase"/>
</dbReference>
<evidence type="ECO:0000256" key="8">
    <source>
        <dbReference type="ARBA" id="ARBA00022679"/>
    </source>
</evidence>
<dbReference type="Pfam" id="PF00696">
    <property type="entry name" value="AA_kinase"/>
    <property type="match status" value="1"/>
</dbReference>
<evidence type="ECO:0000313" key="18">
    <source>
        <dbReference type="EMBL" id="MBB5689608.1"/>
    </source>
</evidence>
<dbReference type="NCBIfam" id="NF005155">
    <property type="entry name" value="PRK06635.1-4"/>
    <property type="match status" value="1"/>
</dbReference>
<feature type="binding site" evidence="14">
    <location>
        <begin position="7"/>
        <end position="10"/>
    </location>
    <ligand>
        <name>ATP</name>
        <dbReference type="ChEBI" id="CHEBI:30616"/>
    </ligand>
</feature>
<evidence type="ECO:0000256" key="16">
    <source>
        <dbReference type="RuleBase" id="RU004249"/>
    </source>
</evidence>
<dbReference type="NCBIfam" id="TIGR00656">
    <property type="entry name" value="asp_kin_monofn"/>
    <property type="match status" value="1"/>
</dbReference>
<name>A0A840XM21_9PROT</name>
<feature type="domain" description="ACT" evidence="17">
    <location>
        <begin position="265"/>
        <end position="348"/>
    </location>
</feature>
<feature type="binding site" evidence="14">
    <location>
        <position position="185"/>
    </location>
    <ligand>
        <name>ATP</name>
        <dbReference type="ChEBI" id="CHEBI:30616"/>
    </ligand>
</feature>
<feature type="binding site" evidence="14">
    <location>
        <position position="180"/>
    </location>
    <ligand>
        <name>ATP</name>
        <dbReference type="ChEBI" id="CHEBI:30616"/>
    </ligand>
</feature>
<feature type="binding site" evidence="14">
    <location>
        <position position="47"/>
    </location>
    <ligand>
        <name>substrate</name>
    </ligand>
</feature>
<evidence type="ECO:0000256" key="1">
    <source>
        <dbReference type="ARBA" id="ARBA00004766"/>
    </source>
</evidence>
<dbReference type="GO" id="GO:0004072">
    <property type="term" value="F:aspartate kinase activity"/>
    <property type="evidence" value="ECO:0007669"/>
    <property type="project" value="UniProtKB-EC"/>
</dbReference>
<dbReference type="UniPathway" id="UPA00050">
    <property type="reaction ID" value="UER00461"/>
</dbReference>
<comment type="pathway">
    <text evidence="3 16">Amino-acid biosynthesis; L-threonine biosynthesis; L-threonine from L-aspartate: step 1/5.</text>
</comment>